<dbReference type="InterPro" id="IPR003660">
    <property type="entry name" value="HAMP_dom"/>
</dbReference>
<evidence type="ECO:0000256" key="9">
    <source>
        <dbReference type="ARBA" id="ARBA00022741"/>
    </source>
</evidence>
<feature type="domain" description="HAMP" evidence="17">
    <location>
        <begin position="147"/>
        <end position="204"/>
    </location>
</feature>
<dbReference type="SMART" id="SM00304">
    <property type="entry name" value="HAMP"/>
    <property type="match status" value="1"/>
</dbReference>
<dbReference type="AlphaFoldDB" id="A0A4Q2RII5"/>
<evidence type="ECO:0000256" key="2">
    <source>
        <dbReference type="ARBA" id="ARBA00004429"/>
    </source>
</evidence>
<dbReference type="InterPro" id="IPR036890">
    <property type="entry name" value="HATPase_C_sf"/>
</dbReference>
<dbReference type="CDD" id="cd00075">
    <property type="entry name" value="HATPase"/>
    <property type="match status" value="1"/>
</dbReference>
<comment type="catalytic activity">
    <reaction evidence="1">
        <text>ATP + protein L-histidine = ADP + protein N-phospho-L-histidine.</text>
        <dbReference type="EC" id="2.7.13.3"/>
    </reaction>
</comment>
<keyword evidence="9" id="KW-0547">Nucleotide-binding</keyword>
<reference evidence="18 19" key="1">
    <citation type="submission" date="2018-09" db="EMBL/GenBank/DDBJ databases">
        <authorList>
            <person name="Grouzdev D.S."/>
            <person name="Krutkina M.S."/>
        </authorList>
    </citation>
    <scope>NUCLEOTIDE SEQUENCE [LARGE SCALE GENOMIC DNA]</scope>
    <source>
        <strain evidence="18 19">RmlP001</strain>
    </source>
</reference>
<dbReference type="InterPro" id="IPR005467">
    <property type="entry name" value="His_kinase_dom"/>
</dbReference>
<keyword evidence="13" id="KW-0902">Two-component regulatory system</keyword>
<evidence type="ECO:0000256" key="14">
    <source>
        <dbReference type="ARBA" id="ARBA00023136"/>
    </source>
</evidence>
<dbReference type="PRINTS" id="PR00344">
    <property type="entry name" value="BCTRLSENSOR"/>
</dbReference>
<dbReference type="CDD" id="cd00082">
    <property type="entry name" value="HisKA"/>
    <property type="match status" value="1"/>
</dbReference>
<dbReference type="InterPro" id="IPR036097">
    <property type="entry name" value="HisK_dim/P_sf"/>
</dbReference>
<dbReference type="InterPro" id="IPR003661">
    <property type="entry name" value="HisK_dim/P_dom"/>
</dbReference>
<dbReference type="SMART" id="SM00388">
    <property type="entry name" value="HisKA"/>
    <property type="match status" value="1"/>
</dbReference>
<evidence type="ECO:0000256" key="15">
    <source>
        <dbReference type="SAM" id="Phobius"/>
    </source>
</evidence>
<gene>
    <name evidence="18" type="ORF">D3272_01365</name>
</gene>
<keyword evidence="11" id="KW-0067">ATP-binding</keyword>
<keyword evidence="14 15" id="KW-0472">Membrane</keyword>
<comment type="caution">
    <text evidence="18">The sequence shown here is derived from an EMBL/GenBank/DDBJ whole genome shotgun (WGS) entry which is preliminary data.</text>
</comment>
<dbReference type="Gene3D" id="3.30.565.10">
    <property type="entry name" value="Histidine kinase-like ATPase, C-terminal domain"/>
    <property type="match status" value="1"/>
</dbReference>
<dbReference type="RefSeq" id="WP_129217274.1">
    <property type="nucleotide sequence ID" value="NZ_QYBC01000001.1"/>
</dbReference>
<evidence type="ECO:0000256" key="10">
    <source>
        <dbReference type="ARBA" id="ARBA00022777"/>
    </source>
</evidence>
<evidence type="ECO:0000256" key="1">
    <source>
        <dbReference type="ARBA" id="ARBA00000085"/>
    </source>
</evidence>
<organism evidence="18 19">
    <name type="scientific">Lichenibacterium ramalinae</name>
    <dbReference type="NCBI Taxonomy" id="2316527"/>
    <lineage>
        <taxon>Bacteria</taxon>
        <taxon>Pseudomonadati</taxon>
        <taxon>Pseudomonadota</taxon>
        <taxon>Alphaproteobacteria</taxon>
        <taxon>Hyphomicrobiales</taxon>
        <taxon>Lichenihabitantaceae</taxon>
        <taxon>Lichenibacterium</taxon>
    </lineage>
</organism>
<evidence type="ECO:0000256" key="11">
    <source>
        <dbReference type="ARBA" id="ARBA00022840"/>
    </source>
</evidence>
<dbReference type="InterPro" id="IPR050980">
    <property type="entry name" value="2C_sensor_his_kinase"/>
</dbReference>
<evidence type="ECO:0000256" key="3">
    <source>
        <dbReference type="ARBA" id="ARBA00012438"/>
    </source>
</evidence>
<dbReference type="GO" id="GO:0005886">
    <property type="term" value="C:plasma membrane"/>
    <property type="evidence" value="ECO:0007669"/>
    <property type="project" value="UniProtKB-SubCell"/>
</dbReference>
<comment type="subcellular location">
    <subcellularLocation>
        <location evidence="2">Cell inner membrane</location>
        <topology evidence="2">Multi-pass membrane protein</topology>
    </subcellularLocation>
</comment>
<dbReference type="SUPFAM" id="SSF47384">
    <property type="entry name" value="Homodimeric domain of signal transducing histidine kinase"/>
    <property type="match status" value="1"/>
</dbReference>
<keyword evidence="4" id="KW-1003">Cell membrane</keyword>
<keyword evidence="8 15" id="KW-0812">Transmembrane</keyword>
<feature type="transmembrane region" description="Helical" evidence="15">
    <location>
        <begin position="125"/>
        <end position="146"/>
    </location>
</feature>
<accession>A0A4Q2RII5</accession>
<evidence type="ECO:0000256" key="7">
    <source>
        <dbReference type="ARBA" id="ARBA00022679"/>
    </source>
</evidence>
<keyword evidence="6" id="KW-0597">Phosphoprotein</keyword>
<dbReference type="SMART" id="SM00387">
    <property type="entry name" value="HATPase_c"/>
    <property type="match status" value="1"/>
</dbReference>
<protein>
    <recommendedName>
        <fullName evidence="3">histidine kinase</fullName>
        <ecNumber evidence="3">2.7.13.3</ecNumber>
    </recommendedName>
</protein>
<reference evidence="18 19" key="2">
    <citation type="submission" date="2019-02" db="EMBL/GenBank/DDBJ databases">
        <title>'Lichenibacterium ramalinii' gen. nov. sp. nov., 'Lichenibacterium minor' gen. nov. sp. nov.</title>
        <authorList>
            <person name="Pankratov T."/>
        </authorList>
    </citation>
    <scope>NUCLEOTIDE SEQUENCE [LARGE SCALE GENOMIC DNA]</scope>
    <source>
        <strain evidence="18 19">RmlP001</strain>
    </source>
</reference>
<proteinExistence type="predicted"/>
<dbReference type="Proteomes" id="UP000289411">
    <property type="component" value="Unassembled WGS sequence"/>
</dbReference>
<dbReference type="PANTHER" id="PTHR44936:SF5">
    <property type="entry name" value="SENSOR HISTIDINE KINASE ENVZ"/>
    <property type="match status" value="1"/>
</dbReference>
<keyword evidence="10" id="KW-0418">Kinase</keyword>
<dbReference type="Pfam" id="PF00512">
    <property type="entry name" value="HisKA"/>
    <property type="match status" value="1"/>
</dbReference>
<keyword evidence="19" id="KW-1185">Reference proteome</keyword>
<dbReference type="Pfam" id="PF02518">
    <property type="entry name" value="HATPase_c"/>
    <property type="match status" value="1"/>
</dbReference>
<dbReference type="EMBL" id="QYBC01000001">
    <property type="protein sequence ID" value="RYB07804.1"/>
    <property type="molecule type" value="Genomic_DNA"/>
</dbReference>
<evidence type="ECO:0000256" key="13">
    <source>
        <dbReference type="ARBA" id="ARBA00023012"/>
    </source>
</evidence>
<evidence type="ECO:0000259" key="17">
    <source>
        <dbReference type="PROSITE" id="PS50885"/>
    </source>
</evidence>
<dbReference type="SUPFAM" id="SSF55874">
    <property type="entry name" value="ATPase domain of HSP90 chaperone/DNA topoisomerase II/histidine kinase"/>
    <property type="match status" value="1"/>
</dbReference>
<evidence type="ECO:0000256" key="4">
    <source>
        <dbReference type="ARBA" id="ARBA00022475"/>
    </source>
</evidence>
<evidence type="ECO:0000256" key="8">
    <source>
        <dbReference type="ARBA" id="ARBA00022692"/>
    </source>
</evidence>
<evidence type="ECO:0000256" key="5">
    <source>
        <dbReference type="ARBA" id="ARBA00022519"/>
    </source>
</evidence>
<feature type="domain" description="Histidine kinase" evidence="16">
    <location>
        <begin position="212"/>
        <end position="412"/>
    </location>
</feature>
<dbReference type="OrthoDB" id="9804645at2"/>
<keyword evidence="5" id="KW-0997">Cell inner membrane</keyword>
<evidence type="ECO:0000259" key="16">
    <source>
        <dbReference type="PROSITE" id="PS50109"/>
    </source>
</evidence>
<dbReference type="PROSITE" id="PS50109">
    <property type="entry name" value="HIS_KIN"/>
    <property type="match status" value="1"/>
</dbReference>
<dbReference type="Gene3D" id="1.10.287.130">
    <property type="match status" value="1"/>
</dbReference>
<feature type="transmembrane region" description="Helical" evidence="15">
    <location>
        <begin position="12"/>
        <end position="37"/>
    </location>
</feature>
<keyword evidence="7" id="KW-0808">Transferase</keyword>
<evidence type="ECO:0000256" key="6">
    <source>
        <dbReference type="ARBA" id="ARBA00022553"/>
    </source>
</evidence>
<dbReference type="EC" id="2.7.13.3" evidence="3"/>
<dbReference type="GO" id="GO:0005524">
    <property type="term" value="F:ATP binding"/>
    <property type="evidence" value="ECO:0007669"/>
    <property type="project" value="UniProtKB-KW"/>
</dbReference>
<dbReference type="InterPro" id="IPR004358">
    <property type="entry name" value="Sig_transdc_His_kin-like_C"/>
</dbReference>
<sequence length="412" mass="43785">MRAPGRLLPGRIATQLMLLVTLSALIFHLCMSGVFLLNRNGWFRPMHPALVNRLDYAVGVLEAAAPDGRAAVVDALARSDPALDIRPDASGAPAGPGRRRVALRGGAAVTLADTASRRSGPDPSVLASGTLVFIALSTTLFVVWAVRGVTAPLGRVAEAFDGVALDAASLAGKPRVLPETGATEIATVARGFNRMQARIARMMAERTDMLAAVSHDLRTPITRLRLRAEFVADPPLRELMLRDLGQMDALVHAALSFIRDRAVERVPARLDLASLLRTVCDEAADLGHRARYGGPDHLVIRGHEDELRRAVGNLVDNAARVEAEALVELSREADGTVAVTVSDDGPGIPPERLDEVMQPFRRGTDDGNRPQPSGFGLGLPIVQAIVAAHGGTLTLSNRLPHGLCCRIALPAA</sequence>
<name>A0A4Q2RII5_9HYPH</name>
<dbReference type="PANTHER" id="PTHR44936">
    <property type="entry name" value="SENSOR PROTEIN CREC"/>
    <property type="match status" value="1"/>
</dbReference>
<evidence type="ECO:0000313" key="18">
    <source>
        <dbReference type="EMBL" id="RYB07804.1"/>
    </source>
</evidence>
<keyword evidence="12 15" id="KW-1133">Transmembrane helix</keyword>
<dbReference type="InterPro" id="IPR003594">
    <property type="entry name" value="HATPase_dom"/>
</dbReference>
<evidence type="ECO:0000256" key="12">
    <source>
        <dbReference type="ARBA" id="ARBA00022989"/>
    </source>
</evidence>
<dbReference type="PROSITE" id="PS50885">
    <property type="entry name" value="HAMP"/>
    <property type="match status" value="1"/>
</dbReference>
<evidence type="ECO:0000313" key="19">
    <source>
        <dbReference type="Proteomes" id="UP000289411"/>
    </source>
</evidence>
<dbReference type="GO" id="GO:0000155">
    <property type="term" value="F:phosphorelay sensor kinase activity"/>
    <property type="evidence" value="ECO:0007669"/>
    <property type="project" value="InterPro"/>
</dbReference>